<dbReference type="GeneID" id="73292062"/>
<evidence type="ECO:0000313" key="2">
    <source>
        <dbReference type="Proteomes" id="UP001056855"/>
    </source>
</evidence>
<dbReference type="EMBL" id="CP100355">
    <property type="protein sequence ID" value="UTF53709.1"/>
    <property type="molecule type" value="Genomic_DNA"/>
</dbReference>
<dbReference type="Pfam" id="PF24037">
    <property type="entry name" value="DUF7346"/>
    <property type="match status" value="1"/>
</dbReference>
<dbReference type="KEGG" id="sawl:NGM29_18410"/>
<keyword evidence="2" id="KW-1185">Reference proteome</keyword>
<dbReference type="RefSeq" id="WP_254158232.1">
    <property type="nucleotide sequence ID" value="NZ_CP100355.1"/>
</dbReference>
<reference evidence="1" key="1">
    <citation type="submission" date="2022-06" db="EMBL/GenBank/DDBJ databases">
        <title>Diverse halophilic archaea isolated from saline environments.</title>
        <authorList>
            <person name="Cui H.-L."/>
        </authorList>
    </citation>
    <scope>NUCLEOTIDE SEQUENCE</scope>
    <source>
        <strain evidence="1">WLHS1</strain>
    </source>
</reference>
<dbReference type="InterPro" id="IPR055770">
    <property type="entry name" value="DUF7346"/>
</dbReference>
<dbReference type="AlphaFoldDB" id="A0A9E7STI3"/>
<evidence type="ECO:0000313" key="1">
    <source>
        <dbReference type="EMBL" id="UTF53709.1"/>
    </source>
</evidence>
<gene>
    <name evidence="1" type="ORF">NGM29_18410</name>
</gene>
<dbReference type="Proteomes" id="UP001056855">
    <property type="component" value="Chromosome"/>
</dbReference>
<organism evidence="1 2">
    <name type="scientific">Natronosalvus rutilus</name>
    <dbReference type="NCBI Taxonomy" id="2953753"/>
    <lineage>
        <taxon>Archaea</taxon>
        <taxon>Methanobacteriati</taxon>
        <taxon>Methanobacteriota</taxon>
        <taxon>Stenosarchaea group</taxon>
        <taxon>Halobacteria</taxon>
        <taxon>Halobacteriales</taxon>
        <taxon>Natrialbaceae</taxon>
        <taxon>Natronosalvus</taxon>
    </lineage>
</organism>
<accession>A0A9E7STI3</accession>
<sequence length="150" mass="16262">MKPVRGDDGTRYLLVKRSSDSSLVRDPSTGEERYVENDRLEALPEQSALELAARAVDDDVRTLLLSIHDERTLGLVLEIAERGPLGVREILGYSDFCESDLHGRLTVLTAGGVLEETEVGGERGYAISESARRGLDVLVGGTAVDGERPP</sequence>
<name>A0A9E7STI3_9EURY</name>
<protein>
    <submittedName>
        <fullName evidence="1">Uncharacterized protein</fullName>
    </submittedName>
</protein>
<proteinExistence type="predicted"/>